<keyword evidence="1" id="KW-0472">Membrane</keyword>
<keyword evidence="1" id="KW-1133">Transmembrane helix</keyword>
<evidence type="ECO:0000256" key="1">
    <source>
        <dbReference type="SAM" id="Phobius"/>
    </source>
</evidence>
<comment type="caution">
    <text evidence="2">The sequence shown here is derived from an EMBL/GenBank/DDBJ whole genome shotgun (WGS) entry which is preliminary data.</text>
</comment>
<organism evidence="2">
    <name type="scientific">marine sediment metagenome</name>
    <dbReference type="NCBI Taxonomy" id="412755"/>
    <lineage>
        <taxon>unclassified sequences</taxon>
        <taxon>metagenomes</taxon>
        <taxon>ecological metagenomes</taxon>
    </lineage>
</organism>
<protein>
    <submittedName>
        <fullName evidence="2">Uncharacterized protein</fullName>
    </submittedName>
</protein>
<dbReference type="AlphaFoldDB" id="A0A0F9FP77"/>
<proteinExistence type="predicted"/>
<keyword evidence="1" id="KW-0812">Transmembrane</keyword>
<sequence length="131" mass="14510">MTKSTKWALGIAVLVGFIVILWYGVFSLTGMLWWNSEVTAARWLDPPKAPQIVFPDLSSLNIDRALRGMEESQRTEPIVEQQMKGPAQLSDDPRLKTVECKCGCGIVLADCSCEVALKQIEELGITKGEIE</sequence>
<gene>
    <name evidence="2" type="ORF">LCGC14_1926450</name>
</gene>
<feature type="transmembrane region" description="Helical" evidence="1">
    <location>
        <begin position="7"/>
        <end position="34"/>
    </location>
</feature>
<name>A0A0F9FP77_9ZZZZ</name>
<reference evidence="2" key="1">
    <citation type="journal article" date="2015" name="Nature">
        <title>Complex archaea that bridge the gap between prokaryotes and eukaryotes.</title>
        <authorList>
            <person name="Spang A."/>
            <person name="Saw J.H."/>
            <person name="Jorgensen S.L."/>
            <person name="Zaremba-Niedzwiedzka K."/>
            <person name="Martijn J."/>
            <person name="Lind A.E."/>
            <person name="van Eijk R."/>
            <person name="Schleper C."/>
            <person name="Guy L."/>
            <person name="Ettema T.J."/>
        </authorList>
    </citation>
    <scope>NUCLEOTIDE SEQUENCE</scope>
</reference>
<dbReference type="EMBL" id="LAZR01020613">
    <property type="protein sequence ID" value="KKL88264.1"/>
    <property type="molecule type" value="Genomic_DNA"/>
</dbReference>
<evidence type="ECO:0000313" key="2">
    <source>
        <dbReference type="EMBL" id="KKL88264.1"/>
    </source>
</evidence>
<accession>A0A0F9FP77</accession>